<comment type="caution">
    <text evidence="1">The sequence shown here is derived from an EMBL/GenBank/DDBJ whole genome shotgun (WGS) entry which is preliminary data.</text>
</comment>
<dbReference type="Proteomes" id="UP001162483">
    <property type="component" value="Unassembled WGS sequence"/>
</dbReference>
<name>A0ABN9DY78_9NEOB</name>
<proteinExistence type="predicted"/>
<reference evidence="1" key="1">
    <citation type="submission" date="2023-05" db="EMBL/GenBank/DDBJ databases">
        <authorList>
            <person name="Stuckert A."/>
        </authorList>
    </citation>
    <scope>NUCLEOTIDE SEQUENCE</scope>
</reference>
<evidence type="ECO:0000313" key="1">
    <source>
        <dbReference type="EMBL" id="CAI9577288.1"/>
    </source>
</evidence>
<protein>
    <submittedName>
        <fullName evidence="1">Uncharacterized protein</fullName>
    </submittedName>
</protein>
<sequence length="130" mass="14404">SGAISEVKLVLRKYQYDRHASLVLERDYGKYHLPDPFQNCKQSAAIKTVSVLRDSTGSLTRSRSGILEVSRSFYEDLLSEKHLDRKRMLSFLDSTPGLEGNVSSASLTGEITVEEVSKAIESLAIKKTPG</sequence>
<feature type="non-terminal residue" evidence="1">
    <location>
        <position position="1"/>
    </location>
</feature>
<evidence type="ECO:0000313" key="2">
    <source>
        <dbReference type="Proteomes" id="UP001162483"/>
    </source>
</evidence>
<organism evidence="1 2">
    <name type="scientific">Staurois parvus</name>
    <dbReference type="NCBI Taxonomy" id="386267"/>
    <lineage>
        <taxon>Eukaryota</taxon>
        <taxon>Metazoa</taxon>
        <taxon>Chordata</taxon>
        <taxon>Craniata</taxon>
        <taxon>Vertebrata</taxon>
        <taxon>Euteleostomi</taxon>
        <taxon>Amphibia</taxon>
        <taxon>Batrachia</taxon>
        <taxon>Anura</taxon>
        <taxon>Neobatrachia</taxon>
        <taxon>Ranoidea</taxon>
        <taxon>Ranidae</taxon>
        <taxon>Staurois</taxon>
    </lineage>
</organism>
<keyword evidence="2" id="KW-1185">Reference proteome</keyword>
<feature type="non-terminal residue" evidence="1">
    <location>
        <position position="130"/>
    </location>
</feature>
<dbReference type="EMBL" id="CATNWA010014904">
    <property type="protein sequence ID" value="CAI9577288.1"/>
    <property type="molecule type" value="Genomic_DNA"/>
</dbReference>
<accession>A0ABN9DY78</accession>
<gene>
    <name evidence="1" type="ORF">SPARVUS_LOCUS8689939</name>
</gene>